<protein>
    <submittedName>
        <fullName evidence="1">Uncharacterized protein</fullName>
    </submittedName>
</protein>
<keyword evidence="2" id="KW-1185">Reference proteome</keyword>
<evidence type="ECO:0000313" key="2">
    <source>
        <dbReference type="Proteomes" id="UP001396334"/>
    </source>
</evidence>
<proteinExistence type="predicted"/>
<reference evidence="1 2" key="1">
    <citation type="journal article" date="2024" name="G3 (Bethesda)">
        <title>Genome assembly of Hibiscus sabdariffa L. provides insights into metabolisms of medicinal natural products.</title>
        <authorList>
            <person name="Kim T."/>
        </authorList>
    </citation>
    <scope>NUCLEOTIDE SEQUENCE [LARGE SCALE GENOMIC DNA]</scope>
    <source>
        <strain evidence="1">TK-2024</strain>
        <tissue evidence="1">Old leaves</tissue>
    </source>
</reference>
<gene>
    <name evidence="1" type="ORF">V6N11_015500</name>
</gene>
<name>A0ABR2TS95_9ROSI</name>
<dbReference type="EMBL" id="JBBPBN010000004">
    <property type="protein sequence ID" value="KAK9040331.1"/>
    <property type="molecule type" value="Genomic_DNA"/>
</dbReference>
<organism evidence="1 2">
    <name type="scientific">Hibiscus sabdariffa</name>
    <name type="common">roselle</name>
    <dbReference type="NCBI Taxonomy" id="183260"/>
    <lineage>
        <taxon>Eukaryota</taxon>
        <taxon>Viridiplantae</taxon>
        <taxon>Streptophyta</taxon>
        <taxon>Embryophyta</taxon>
        <taxon>Tracheophyta</taxon>
        <taxon>Spermatophyta</taxon>
        <taxon>Magnoliopsida</taxon>
        <taxon>eudicotyledons</taxon>
        <taxon>Gunneridae</taxon>
        <taxon>Pentapetalae</taxon>
        <taxon>rosids</taxon>
        <taxon>malvids</taxon>
        <taxon>Malvales</taxon>
        <taxon>Malvaceae</taxon>
        <taxon>Malvoideae</taxon>
        <taxon>Hibiscus</taxon>
    </lineage>
</organism>
<sequence length="135" mass="14691">MEHSADVGICQHICAAAVFVVEPTIVAPQRGHEIAFFYVTSTGYLRTKITKTAATANLSEALGNLKSVIIGMGFMFSSWKPACGSSSYCSCHENRNLKITQAMAAEESFAAIRTIRSFAQEGYAVSNTTRKIMRD</sequence>
<comment type="caution">
    <text evidence="1">The sequence shown here is derived from an EMBL/GenBank/DDBJ whole genome shotgun (WGS) entry which is preliminary data.</text>
</comment>
<evidence type="ECO:0000313" key="1">
    <source>
        <dbReference type="EMBL" id="KAK9040331.1"/>
    </source>
</evidence>
<accession>A0ABR2TS95</accession>
<dbReference type="Proteomes" id="UP001396334">
    <property type="component" value="Unassembled WGS sequence"/>
</dbReference>